<protein>
    <submittedName>
        <fullName evidence="2">Uncharacterized protein</fullName>
    </submittedName>
</protein>
<accession>A0ABM9YGQ3</accession>
<evidence type="ECO:0000313" key="3">
    <source>
        <dbReference type="Proteomes" id="UP000002039"/>
    </source>
</evidence>
<proteinExistence type="predicted"/>
<evidence type="ECO:0000313" key="2">
    <source>
        <dbReference type="EMBL" id="EEQ87123.2"/>
    </source>
</evidence>
<feature type="compositionally biased region" description="Polar residues" evidence="1">
    <location>
        <begin position="68"/>
        <end position="78"/>
    </location>
</feature>
<name>A0ABM9YGQ3_AJEDR</name>
<dbReference type="EMBL" id="EQ999974">
    <property type="protein sequence ID" value="EEQ87123.2"/>
    <property type="molecule type" value="Genomic_DNA"/>
</dbReference>
<keyword evidence="3" id="KW-1185">Reference proteome</keyword>
<feature type="region of interest" description="Disordered" evidence="1">
    <location>
        <begin position="1"/>
        <end position="50"/>
    </location>
</feature>
<gene>
    <name evidence="2" type="ORF">BDCG_02243</name>
</gene>
<reference evidence="3" key="1">
    <citation type="journal article" date="2015" name="PLoS Genet.">
        <title>The dynamic genome and transcriptome of the human fungal pathogen Blastomyces and close relative Emmonsia.</title>
        <authorList>
            <person name="Munoz J.F."/>
            <person name="Gauthier G.M."/>
            <person name="Desjardins C.A."/>
            <person name="Gallo J.E."/>
            <person name="Holder J."/>
            <person name="Sullivan T.D."/>
            <person name="Marty A.J."/>
            <person name="Carmen J.C."/>
            <person name="Chen Z."/>
            <person name="Ding L."/>
            <person name="Gujja S."/>
            <person name="Magrini V."/>
            <person name="Misas E."/>
            <person name="Mitreva M."/>
            <person name="Priest M."/>
            <person name="Saif S."/>
            <person name="Whiston E.A."/>
            <person name="Young S."/>
            <person name="Zeng Q."/>
            <person name="Goldman W.E."/>
            <person name="Mardis E.R."/>
            <person name="Taylor J.W."/>
            <person name="McEwen J.G."/>
            <person name="Clay O.K."/>
            <person name="Klein B.S."/>
            <person name="Cuomo C.A."/>
        </authorList>
    </citation>
    <scope>NUCLEOTIDE SEQUENCE [LARGE SCALE GENOMIC DNA]</scope>
    <source>
        <strain evidence="3">ER-3 / ATCC MYA-2586</strain>
    </source>
</reference>
<feature type="region of interest" description="Disordered" evidence="1">
    <location>
        <begin position="64"/>
        <end position="86"/>
    </location>
</feature>
<dbReference type="Proteomes" id="UP000002039">
    <property type="component" value="Unassembled WGS sequence"/>
</dbReference>
<organism evidence="2 3">
    <name type="scientific">Ajellomyces dermatitidis (strain ER-3 / ATCC MYA-2586)</name>
    <name type="common">Blastomyces dermatitidis</name>
    <dbReference type="NCBI Taxonomy" id="559297"/>
    <lineage>
        <taxon>Eukaryota</taxon>
        <taxon>Fungi</taxon>
        <taxon>Dikarya</taxon>
        <taxon>Ascomycota</taxon>
        <taxon>Pezizomycotina</taxon>
        <taxon>Eurotiomycetes</taxon>
        <taxon>Eurotiomycetidae</taxon>
        <taxon>Onygenales</taxon>
        <taxon>Ajellomycetaceae</taxon>
        <taxon>Blastomyces</taxon>
    </lineage>
</organism>
<evidence type="ECO:0000256" key="1">
    <source>
        <dbReference type="SAM" id="MobiDB-lite"/>
    </source>
</evidence>
<sequence>MDMQGWAETAGTTPSALDASLNAPSPLPRRFLDAARPLASPPWPGRPVPVTARRPLVSLVATPATPLGNYQRQFTGSSRDPPAARR</sequence>
<dbReference type="GeneID" id="69024714"/>
<dbReference type="RefSeq" id="XP_045274519.1">
    <property type="nucleotide sequence ID" value="XM_045417789.1"/>
</dbReference>